<dbReference type="SMART" id="SM00387">
    <property type="entry name" value="HATPase_c"/>
    <property type="match status" value="1"/>
</dbReference>
<dbReference type="AlphaFoldDB" id="A0AAI8Z056"/>
<dbReference type="GO" id="GO:0005886">
    <property type="term" value="C:plasma membrane"/>
    <property type="evidence" value="ECO:0007669"/>
    <property type="project" value="TreeGrafter"/>
</dbReference>
<dbReference type="SUPFAM" id="SSF47384">
    <property type="entry name" value="Homodimeric domain of signal transducing histidine kinase"/>
    <property type="match status" value="1"/>
</dbReference>
<dbReference type="SMART" id="SM00388">
    <property type="entry name" value="HisKA"/>
    <property type="match status" value="1"/>
</dbReference>
<organism evidence="10 11">
    <name type="scientific">Lecanosticta acicola</name>
    <dbReference type="NCBI Taxonomy" id="111012"/>
    <lineage>
        <taxon>Eukaryota</taxon>
        <taxon>Fungi</taxon>
        <taxon>Dikarya</taxon>
        <taxon>Ascomycota</taxon>
        <taxon>Pezizomycotina</taxon>
        <taxon>Dothideomycetes</taxon>
        <taxon>Dothideomycetidae</taxon>
        <taxon>Mycosphaerellales</taxon>
        <taxon>Mycosphaerellaceae</taxon>
        <taxon>Lecanosticta</taxon>
    </lineage>
</organism>
<dbReference type="EC" id="2.7.13.3" evidence="2"/>
<accession>A0AAI8Z056</accession>
<evidence type="ECO:0000256" key="7">
    <source>
        <dbReference type="SAM" id="MobiDB-lite"/>
    </source>
</evidence>
<evidence type="ECO:0000259" key="9">
    <source>
        <dbReference type="PROSITE" id="PS50110"/>
    </source>
</evidence>
<dbReference type="Gene3D" id="3.30.450.20">
    <property type="entry name" value="PAS domain"/>
    <property type="match status" value="1"/>
</dbReference>
<dbReference type="Gene3D" id="3.30.565.10">
    <property type="entry name" value="Histidine kinase-like ATPase, C-terminal domain"/>
    <property type="match status" value="1"/>
</dbReference>
<name>A0AAI8Z056_9PEZI</name>
<evidence type="ECO:0000256" key="4">
    <source>
        <dbReference type="ARBA" id="ARBA00022679"/>
    </source>
</evidence>
<dbReference type="CDD" id="cd00082">
    <property type="entry name" value="HisKA"/>
    <property type="match status" value="1"/>
</dbReference>
<dbReference type="InterPro" id="IPR004358">
    <property type="entry name" value="Sig_transdc_His_kin-like_C"/>
</dbReference>
<dbReference type="CDD" id="cd17546">
    <property type="entry name" value="REC_hyHK_CKI1_RcsC-like"/>
    <property type="match status" value="1"/>
</dbReference>
<dbReference type="InterPro" id="IPR036097">
    <property type="entry name" value="HisK_dim/P_sf"/>
</dbReference>
<dbReference type="Pfam" id="PF00072">
    <property type="entry name" value="Response_reg"/>
    <property type="match status" value="1"/>
</dbReference>
<keyword evidence="5 10" id="KW-0418">Kinase</keyword>
<dbReference type="PANTHER" id="PTHR43047:SF72">
    <property type="entry name" value="OSMOSENSING HISTIDINE PROTEIN KINASE SLN1"/>
    <property type="match status" value="1"/>
</dbReference>
<feature type="region of interest" description="Disordered" evidence="7">
    <location>
        <begin position="690"/>
        <end position="724"/>
    </location>
</feature>
<dbReference type="SUPFAM" id="SSF55785">
    <property type="entry name" value="PYP-like sensor domain (PAS domain)"/>
    <property type="match status" value="1"/>
</dbReference>
<feature type="domain" description="Response regulatory" evidence="9">
    <location>
        <begin position="726"/>
        <end position="858"/>
    </location>
</feature>
<dbReference type="Pfam" id="PF00512">
    <property type="entry name" value="HisKA"/>
    <property type="match status" value="1"/>
</dbReference>
<dbReference type="Pfam" id="PF02518">
    <property type="entry name" value="HATPase_c"/>
    <property type="match status" value="1"/>
</dbReference>
<comment type="caution">
    <text evidence="10">The sequence shown here is derived from an EMBL/GenBank/DDBJ whole genome shotgun (WGS) entry which is preliminary data.</text>
</comment>
<dbReference type="PROSITE" id="PS50109">
    <property type="entry name" value="HIS_KIN"/>
    <property type="match status" value="1"/>
</dbReference>
<dbReference type="SUPFAM" id="SSF52172">
    <property type="entry name" value="CheY-like"/>
    <property type="match status" value="1"/>
</dbReference>
<evidence type="ECO:0000313" key="11">
    <source>
        <dbReference type="Proteomes" id="UP001296104"/>
    </source>
</evidence>
<dbReference type="InterPro" id="IPR035965">
    <property type="entry name" value="PAS-like_dom_sf"/>
</dbReference>
<evidence type="ECO:0000256" key="1">
    <source>
        <dbReference type="ARBA" id="ARBA00000085"/>
    </source>
</evidence>
<dbReference type="PROSITE" id="PS50110">
    <property type="entry name" value="RESPONSE_REGULATORY"/>
    <property type="match status" value="1"/>
</dbReference>
<keyword evidence="3 6" id="KW-0597">Phosphoprotein</keyword>
<feature type="domain" description="Histidine kinase" evidence="8">
    <location>
        <begin position="384"/>
        <end position="650"/>
    </location>
</feature>
<evidence type="ECO:0000256" key="6">
    <source>
        <dbReference type="PROSITE-ProRule" id="PRU00169"/>
    </source>
</evidence>
<dbReference type="InterPro" id="IPR011006">
    <property type="entry name" value="CheY-like_superfamily"/>
</dbReference>
<dbReference type="EMBL" id="CAVMBE010000032">
    <property type="protein sequence ID" value="CAK4028696.1"/>
    <property type="molecule type" value="Genomic_DNA"/>
</dbReference>
<keyword evidence="4" id="KW-0808">Transferase</keyword>
<evidence type="ECO:0000256" key="2">
    <source>
        <dbReference type="ARBA" id="ARBA00012438"/>
    </source>
</evidence>
<dbReference type="InterPro" id="IPR003661">
    <property type="entry name" value="HisK_dim/P_dom"/>
</dbReference>
<dbReference type="InterPro" id="IPR036890">
    <property type="entry name" value="HATPase_C_sf"/>
</dbReference>
<dbReference type="Proteomes" id="UP001296104">
    <property type="component" value="Unassembled WGS sequence"/>
</dbReference>
<evidence type="ECO:0000256" key="5">
    <source>
        <dbReference type="ARBA" id="ARBA00022777"/>
    </source>
</evidence>
<dbReference type="InterPro" id="IPR005467">
    <property type="entry name" value="His_kinase_dom"/>
</dbReference>
<reference evidence="10" key="1">
    <citation type="submission" date="2023-11" db="EMBL/GenBank/DDBJ databases">
        <authorList>
            <person name="Alioto T."/>
            <person name="Alioto T."/>
            <person name="Gomez Garrido J."/>
        </authorList>
    </citation>
    <scope>NUCLEOTIDE SEQUENCE</scope>
</reference>
<dbReference type="GO" id="GO:0000155">
    <property type="term" value="F:phosphorelay sensor kinase activity"/>
    <property type="evidence" value="ECO:0007669"/>
    <property type="project" value="InterPro"/>
</dbReference>
<dbReference type="Gene3D" id="3.40.50.2300">
    <property type="match status" value="1"/>
</dbReference>
<keyword evidence="11" id="KW-1185">Reference proteome</keyword>
<dbReference type="SMART" id="SM00448">
    <property type="entry name" value="REC"/>
    <property type="match status" value="1"/>
</dbReference>
<comment type="catalytic activity">
    <reaction evidence="1">
        <text>ATP + protein L-histidine = ADP + protein N-phospho-L-histidine.</text>
        <dbReference type="EC" id="2.7.13.3"/>
    </reaction>
</comment>
<dbReference type="GO" id="GO:0009927">
    <property type="term" value="F:histidine phosphotransfer kinase activity"/>
    <property type="evidence" value="ECO:0007669"/>
    <property type="project" value="TreeGrafter"/>
</dbReference>
<dbReference type="Gene3D" id="1.10.287.130">
    <property type="match status" value="1"/>
</dbReference>
<dbReference type="PANTHER" id="PTHR43047">
    <property type="entry name" value="TWO-COMPONENT HISTIDINE PROTEIN KINASE"/>
    <property type="match status" value="1"/>
</dbReference>
<evidence type="ECO:0000256" key="3">
    <source>
        <dbReference type="ARBA" id="ARBA00022553"/>
    </source>
</evidence>
<dbReference type="InterPro" id="IPR003594">
    <property type="entry name" value="HATPase_dom"/>
</dbReference>
<sequence>MISIAKERPSSIRTFDWTVDQSSAASNDFKRCTREHVAWKTSPLGLMAQWPSSLRQMVLLSMADLSPSAVLYGPMEQVAIVYNEPFATLLASKHPVLQGQQVAGQLLELCPDFDATWQRQYTSGTTEVVGNQRIRQDRLGFVEEKTYAWKFVPTVGEDGLIVGSLVTVEEENRPLPRRERSKSAASEFERASTSAIEHTSMQATMNFKQLDERFTGRGCHCEELWKAIKQIEYNEAKYEKFANYAPVAIAALDSKSYELEWANKAYYDVTSQPPNSKSFLDYVHPDDVHLVQGRFDVGAFQDGSFTFECRLKKWARPAVSPSEAPAAPSPAWVLVSAFRENEGREHIMCWIIDITAHKNAEDVLRVRMAEAMEMKQQKERFIDMISHEIRNPLSAMVHCTDDIIENVEDLRNGRDTDMPASILENAATIAYCTQHIQNIVGDVLTLSKLDSRLVDVCPKPSQPREVVQGALKIFQNEFRANSIELDFAEDPSMQALRIDWLLFDPNRLVQVLVNLVTNAINVVKSRVKRKVTVRLSAVTRSPYETGDDIQCVRPRQTPKPVDFGGLINAEPSVFVVISVEDTGPGLEPEEKASLFERFAQASPKTESKYGGSGLGLFISRFLTELQNGTIGVASEPGVGSKFVFSVEAKRTTAPSPPTTSPPAVVQIPSIEIPTRLRSSVLGVDSNSPVLSIPSPHALHGHGVTRTQQQQQPPPPQPQQDKSAPRRVLVVEDNLVNQKVLANQLRKRGYEVGVALHGEEALELLQMTSAPSSSSPSARAFDVVLMDLEMPVMDGVSCVERIRAFEKKHGEEGDRLPVIAVTANARSEHATVALGAGMDAITTKPYRIQELVAEIGRVSGSGAN</sequence>
<dbReference type="SUPFAM" id="SSF55874">
    <property type="entry name" value="ATPase domain of HSP90 chaperone/DNA topoisomerase II/histidine kinase"/>
    <property type="match status" value="1"/>
</dbReference>
<gene>
    <name evidence="10" type="ORF">LECACI_7A005177</name>
</gene>
<dbReference type="PRINTS" id="PR00344">
    <property type="entry name" value="BCTRLSENSOR"/>
</dbReference>
<dbReference type="InterPro" id="IPR001789">
    <property type="entry name" value="Sig_transdc_resp-reg_receiver"/>
</dbReference>
<protein>
    <recommendedName>
        <fullName evidence="2">histidine kinase</fullName>
        <ecNumber evidence="2">2.7.13.3</ecNumber>
    </recommendedName>
</protein>
<evidence type="ECO:0000313" key="10">
    <source>
        <dbReference type="EMBL" id="CAK4028696.1"/>
    </source>
</evidence>
<feature type="modified residue" description="4-aspartylphosphate" evidence="6">
    <location>
        <position position="786"/>
    </location>
</feature>
<evidence type="ECO:0000259" key="8">
    <source>
        <dbReference type="PROSITE" id="PS50109"/>
    </source>
</evidence>
<proteinExistence type="predicted"/>